<comment type="caution">
    <text evidence="3">The sequence shown here is derived from an EMBL/GenBank/DDBJ whole genome shotgun (WGS) entry which is preliminary data.</text>
</comment>
<organism evidence="3 4">
    <name type="scientific">Candidatus Kaiserbacteria bacterium RIFCSPHIGHO2_02_FULL_54_22</name>
    <dbReference type="NCBI Taxonomy" id="1798495"/>
    <lineage>
        <taxon>Bacteria</taxon>
        <taxon>Candidatus Kaiseribacteriota</taxon>
    </lineage>
</organism>
<evidence type="ECO:0000259" key="1">
    <source>
        <dbReference type="Pfam" id="PF00534"/>
    </source>
</evidence>
<dbReference type="Pfam" id="PF13439">
    <property type="entry name" value="Glyco_transf_4"/>
    <property type="match status" value="1"/>
</dbReference>
<reference evidence="3 4" key="1">
    <citation type="journal article" date="2016" name="Nat. Commun.">
        <title>Thousands of microbial genomes shed light on interconnected biogeochemical processes in an aquifer system.</title>
        <authorList>
            <person name="Anantharaman K."/>
            <person name="Brown C.T."/>
            <person name="Hug L.A."/>
            <person name="Sharon I."/>
            <person name="Castelle C.J."/>
            <person name="Probst A.J."/>
            <person name="Thomas B.C."/>
            <person name="Singh A."/>
            <person name="Wilkins M.J."/>
            <person name="Karaoz U."/>
            <person name="Brodie E.L."/>
            <person name="Williams K.H."/>
            <person name="Hubbard S.S."/>
            <person name="Banfield J.F."/>
        </authorList>
    </citation>
    <scope>NUCLEOTIDE SEQUENCE [LARGE SCALE GENOMIC DNA]</scope>
</reference>
<dbReference type="InterPro" id="IPR028098">
    <property type="entry name" value="Glyco_trans_4-like_N"/>
</dbReference>
<dbReference type="CDD" id="cd03801">
    <property type="entry name" value="GT4_PimA-like"/>
    <property type="match status" value="1"/>
</dbReference>
<dbReference type="Pfam" id="PF00534">
    <property type="entry name" value="Glycos_transf_1"/>
    <property type="match status" value="1"/>
</dbReference>
<gene>
    <name evidence="3" type="ORF">A3C19_01595</name>
</gene>
<feature type="domain" description="Glycosyltransferase subfamily 4-like N-terminal" evidence="2">
    <location>
        <begin position="43"/>
        <end position="157"/>
    </location>
</feature>
<dbReference type="PANTHER" id="PTHR12526:SF590">
    <property type="entry name" value="ALPHA-MALTOSE-1-PHOSPHATE SYNTHASE"/>
    <property type="match status" value="1"/>
</dbReference>
<dbReference type="InterPro" id="IPR001296">
    <property type="entry name" value="Glyco_trans_1"/>
</dbReference>
<evidence type="ECO:0000313" key="4">
    <source>
        <dbReference type="Proteomes" id="UP000178532"/>
    </source>
</evidence>
<evidence type="ECO:0000313" key="3">
    <source>
        <dbReference type="EMBL" id="OGG61428.1"/>
    </source>
</evidence>
<dbReference type="AlphaFoldDB" id="A0A1F6DJ36"/>
<dbReference type="STRING" id="1798495.A3C19_01595"/>
<evidence type="ECO:0008006" key="5">
    <source>
        <dbReference type="Google" id="ProtNLM"/>
    </source>
</evidence>
<dbReference type="Gene3D" id="3.40.50.2000">
    <property type="entry name" value="Glycogen Phosphorylase B"/>
    <property type="match status" value="2"/>
</dbReference>
<evidence type="ECO:0000259" key="2">
    <source>
        <dbReference type="Pfam" id="PF13439"/>
    </source>
</evidence>
<dbReference type="Proteomes" id="UP000178532">
    <property type="component" value="Unassembled WGS sequence"/>
</dbReference>
<protein>
    <recommendedName>
        <fullName evidence="5">Glycosyltransferase subfamily 4-like N-terminal domain-containing protein</fullName>
    </recommendedName>
</protein>
<proteinExistence type="predicted"/>
<dbReference type="EMBL" id="MFLI01000020">
    <property type="protein sequence ID" value="OGG61428.1"/>
    <property type="molecule type" value="Genomic_DNA"/>
</dbReference>
<dbReference type="PANTHER" id="PTHR12526">
    <property type="entry name" value="GLYCOSYLTRANSFERASE"/>
    <property type="match status" value="1"/>
</dbReference>
<dbReference type="GO" id="GO:0016757">
    <property type="term" value="F:glycosyltransferase activity"/>
    <property type="evidence" value="ECO:0007669"/>
    <property type="project" value="InterPro"/>
</dbReference>
<dbReference type="SUPFAM" id="SSF53756">
    <property type="entry name" value="UDP-Glycosyltransferase/glycogen phosphorylase"/>
    <property type="match status" value="1"/>
</dbReference>
<feature type="domain" description="Glycosyl transferase family 1" evidence="1">
    <location>
        <begin position="162"/>
        <end position="314"/>
    </location>
</feature>
<sequence length="342" mass="37912">MSKQLSNIAFLFTNSKEEVISNVQAGRDADTALHGMNHIAGADHFTVVPKSVRALPFVLRLLRYDFVIAQDNLLLGYVVSSCARVLRLKTRWLYIAMNSSTLIWRHAMHPIRLFLLKKFWASYARIICLSSEQLEDFVRLGIPRSHLVFIPFGIDTHFFQPADISREEGLVVSVGRDAGRDYETLFKAAERSDHTFVVVAGRKNIPSDMPVPKNVSVLYNRSLVEVRDLYARARLVVVASKDDNVPDGSDCSGQTVVLDALAAGKAVIATHRSWIADYFIPGQDLVVVPPNDPGALAHAIDALSRDSEKRKHLAAPGHAKVVAHYTTKTFARALLGVMDSVI</sequence>
<accession>A0A1F6DJ36</accession>
<name>A0A1F6DJ36_9BACT</name>